<evidence type="ECO:0000313" key="1">
    <source>
        <dbReference type="EMBL" id="KAK8785022.1"/>
    </source>
</evidence>
<organism evidence="1 2">
    <name type="scientific">Amblyomma americanum</name>
    <name type="common">Lone star tick</name>
    <dbReference type="NCBI Taxonomy" id="6943"/>
    <lineage>
        <taxon>Eukaryota</taxon>
        <taxon>Metazoa</taxon>
        <taxon>Ecdysozoa</taxon>
        <taxon>Arthropoda</taxon>
        <taxon>Chelicerata</taxon>
        <taxon>Arachnida</taxon>
        <taxon>Acari</taxon>
        <taxon>Parasitiformes</taxon>
        <taxon>Ixodida</taxon>
        <taxon>Ixodoidea</taxon>
        <taxon>Ixodidae</taxon>
        <taxon>Amblyomminae</taxon>
        <taxon>Amblyomma</taxon>
    </lineage>
</organism>
<dbReference type="Proteomes" id="UP001321473">
    <property type="component" value="Unassembled WGS sequence"/>
</dbReference>
<name>A0AAQ4FED5_AMBAM</name>
<proteinExistence type="predicted"/>
<keyword evidence="2" id="KW-1185">Reference proteome</keyword>
<evidence type="ECO:0000313" key="2">
    <source>
        <dbReference type="Proteomes" id="UP001321473"/>
    </source>
</evidence>
<comment type="caution">
    <text evidence="1">The sequence shown here is derived from an EMBL/GenBank/DDBJ whole genome shotgun (WGS) entry which is preliminary data.</text>
</comment>
<reference evidence="1 2" key="1">
    <citation type="journal article" date="2023" name="Arcadia Sci">
        <title>De novo assembly of a long-read Amblyomma americanum tick genome.</title>
        <authorList>
            <person name="Chou S."/>
            <person name="Poskanzer K.E."/>
            <person name="Rollins M."/>
            <person name="Thuy-Boun P.S."/>
        </authorList>
    </citation>
    <scope>NUCLEOTIDE SEQUENCE [LARGE SCALE GENOMIC DNA]</scope>
    <source>
        <strain evidence="1">F_SG_1</strain>
        <tissue evidence="1">Salivary glands</tissue>
    </source>
</reference>
<protein>
    <submittedName>
        <fullName evidence="1">Uncharacterized protein</fullName>
    </submittedName>
</protein>
<dbReference type="EMBL" id="JARKHS020004006">
    <property type="protein sequence ID" value="KAK8785022.1"/>
    <property type="molecule type" value="Genomic_DNA"/>
</dbReference>
<dbReference type="AlphaFoldDB" id="A0AAQ4FED5"/>
<gene>
    <name evidence="1" type="ORF">V5799_008611</name>
</gene>
<sequence length="100" mass="11029">MSTEKISRLVSRPACAPNTLLEGYGLKQTRYRCSTLATNGRWTVASSKLFLCRRKQGRCLGLTHSCSPPNNGLAQAPMMQARLHTRKTPGPYLILAAPQQ</sequence>
<accession>A0AAQ4FED5</accession>